<dbReference type="Gene3D" id="2.40.50.220">
    <property type="entry name" value="EutN/Ccml"/>
    <property type="match status" value="1"/>
</dbReference>
<dbReference type="AlphaFoldDB" id="A0A2M7G0B7"/>
<name>A0A2M7G0B7_9BACT</name>
<proteinExistence type="predicted"/>
<dbReference type="CDD" id="cd01614">
    <property type="entry name" value="EutN_CcmL"/>
    <property type="match status" value="1"/>
</dbReference>
<sequence length="90" mass="9710">MQLARVIGNVVASRKEESLKGVKLMIVQKVNDQNQPQGSPFIAIDATHQAGEGDLVFLESGREAALGLEAWYNPADQAILGIVDQVHTVN</sequence>
<comment type="caution">
    <text evidence="3">The sequence shown here is derived from an EMBL/GenBank/DDBJ whole genome shotgun (WGS) entry which is preliminary data.</text>
</comment>
<dbReference type="Pfam" id="PF03319">
    <property type="entry name" value="EutN_CcmL"/>
    <property type="match status" value="1"/>
</dbReference>
<comment type="subcellular location">
    <subcellularLocation>
        <location evidence="1">Bacterial microcompartment</location>
    </subcellularLocation>
</comment>
<organism evidence="3 4">
    <name type="scientific">bacterium (Candidatus Blackallbacteria) CG17_big_fil_post_rev_8_21_14_2_50_48_46</name>
    <dbReference type="NCBI Taxonomy" id="2014261"/>
    <lineage>
        <taxon>Bacteria</taxon>
        <taxon>Candidatus Blackallbacteria</taxon>
    </lineage>
</organism>
<dbReference type="EMBL" id="PFFQ01000054">
    <property type="protein sequence ID" value="PIW15077.1"/>
    <property type="molecule type" value="Genomic_DNA"/>
</dbReference>
<dbReference type="InterPro" id="IPR036677">
    <property type="entry name" value="EutN_CcmL_sf"/>
</dbReference>
<gene>
    <name evidence="3" type="ORF">COW36_19335</name>
</gene>
<reference evidence="3 4" key="1">
    <citation type="submission" date="2017-09" db="EMBL/GenBank/DDBJ databases">
        <title>Depth-based differentiation of microbial function through sediment-hosted aquifers and enrichment of novel symbionts in the deep terrestrial subsurface.</title>
        <authorList>
            <person name="Probst A.J."/>
            <person name="Ladd B."/>
            <person name="Jarett J.K."/>
            <person name="Geller-Mcgrath D.E."/>
            <person name="Sieber C.M."/>
            <person name="Emerson J.B."/>
            <person name="Anantharaman K."/>
            <person name="Thomas B.C."/>
            <person name="Malmstrom R."/>
            <person name="Stieglmeier M."/>
            <person name="Klingl A."/>
            <person name="Woyke T."/>
            <person name="Ryan C.M."/>
            <person name="Banfield J.F."/>
        </authorList>
    </citation>
    <scope>NUCLEOTIDE SEQUENCE [LARGE SCALE GENOMIC DNA]</scope>
    <source>
        <strain evidence="3">CG17_big_fil_post_rev_8_21_14_2_50_48_46</strain>
    </source>
</reference>
<evidence type="ECO:0000256" key="2">
    <source>
        <dbReference type="ARBA" id="ARBA00024446"/>
    </source>
</evidence>
<dbReference type="SUPFAM" id="SSF159133">
    <property type="entry name" value="EutN/CcmL-like"/>
    <property type="match status" value="1"/>
</dbReference>
<evidence type="ECO:0000256" key="1">
    <source>
        <dbReference type="ARBA" id="ARBA00024322"/>
    </source>
</evidence>
<keyword evidence="2" id="KW-1283">Bacterial microcompartment</keyword>
<dbReference type="PANTHER" id="PTHR36539">
    <property type="entry name" value="ETHANOLAMINE UTILIZATION PROTEIN EUTN"/>
    <property type="match status" value="1"/>
</dbReference>
<dbReference type="InterPro" id="IPR004992">
    <property type="entry name" value="EutN_CcmL"/>
</dbReference>
<dbReference type="GO" id="GO:0031469">
    <property type="term" value="C:bacterial microcompartment"/>
    <property type="evidence" value="ECO:0007669"/>
    <property type="project" value="UniProtKB-SubCell"/>
</dbReference>
<accession>A0A2M7G0B7</accession>
<dbReference type="Proteomes" id="UP000231019">
    <property type="component" value="Unassembled WGS sequence"/>
</dbReference>
<dbReference type="PROSITE" id="PS51932">
    <property type="entry name" value="BMV"/>
    <property type="match status" value="1"/>
</dbReference>
<evidence type="ECO:0000313" key="4">
    <source>
        <dbReference type="Proteomes" id="UP000231019"/>
    </source>
</evidence>
<dbReference type="PANTHER" id="PTHR36539:SF1">
    <property type="entry name" value="BACTERIAL MICROCOMPARTMENT SHELL VERTEX PROTEIN EUTN"/>
    <property type="match status" value="1"/>
</dbReference>
<evidence type="ECO:0000313" key="3">
    <source>
        <dbReference type="EMBL" id="PIW15077.1"/>
    </source>
</evidence>
<protein>
    <submittedName>
        <fullName evidence="3">Ethanolamine utilization protein EutN</fullName>
    </submittedName>
</protein>